<keyword evidence="2" id="KW-1185">Reference proteome</keyword>
<evidence type="ECO:0008006" key="3">
    <source>
        <dbReference type="Google" id="ProtNLM"/>
    </source>
</evidence>
<evidence type="ECO:0000313" key="2">
    <source>
        <dbReference type="Proteomes" id="UP000199341"/>
    </source>
</evidence>
<name>A0A1H0DBD3_9ACTN</name>
<reference evidence="1 2" key="1">
    <citation type="submission" date="2016-10" db="EMBL/GenBank/DDBJ databases">
        <authorList>
            <person name="de Groot N.N."/>
        </authorList>
    </citation>
    <scope>NUCLEOTIDE SEQUENCE [LARGE SCALE GENOMIC DNA]</scope>
    <source>
        <strain evidence="1 2">CGMCC 4.2022</strain>
    </source>
</reference>
<gene>
    <name evidence="1" type="ORF">SAMN05216259_105150</name>
</gene>
<dbReference type="OrthoDB" id="3470041at2"/>
<evidence type="ECO:0000313" key="1">
    <source>
        <dbReference type="EMBL" id="SDN67473.1"/>
    </source>
</evidence>
<dbReference type="RefSeq" id="WP_093784446.1">
    <property type="nucleotide sequence ID" value="NZ_FNIE01000005.1"/>
</dbReference>
<accession>A0A1H0DBD3</accession>
<dbReference type="AlphaFoldDB" id="A0A1H0DBD3"/>
<dbReference type="Gene3D" id="3.10.490.10">
    <property type="entry name" value="Gamma-glutamyl cyclotransferase-like"/>
    <property type="match status" value="1"/>
</dbReference>
<protein>
    <recommendedName>
        <fullName evidence="3">Histone deacetylase</fullName>
    </recommendedName>
</protein>
<sequence length="216" mass="22889">MSSPIWYVAYGSNMHAERLARYLEGGHPAGAARAYPGCRDPRPPARSEPLEAPGAVYFATHSPVWGGGRAFYDPEAGGRTLARAHLLTAEQFADIAAQEMYAAPGADLDLTEVLATGRSTLGPGRYETLVRLGTRDGLPMLTFTAPWAMTDVPWTVPSAAYLDHLAAGLREAGAWGGAEIARYLAGRPGAAGHWRASGTALLPARAPRKRPAPQGD</sequence>
<dbReference type="STRING" id="310781.SAMN05216259_105150"/>
<dbReference type="Proteomes" id="UP000199341">
    <property type="component" value="Unassembled WGS sequence"/>
</dbReference>
<organism evidence="1 2">
    <name type="scientific">Actinacidiphila guanduensis</name>
    <dbReference type="NCBI Taxonomy" id="310781"/>
    <lineage>
        <taxon>Bacteria</taxon>
        <taxon>Bacillati</taxon>
        <taxon>Actinomycetota</taxon>
        <taxon>Actinomycetes</taxon>
        <taxon>Kitasatosporales</taxon>
        <taxon>Streptomycetaceae</taxon>
        <taxon>Actinacidiphila</taxon>
    </lineage>
</organism>
<proteinExistence type="predicted"/>
<dbReference type="EMBL" id="FNIE01000005">
    <property type="protein sequence ID" value="SDN67473.1"/>
    <property type="molecule type" value="Genomic_DNA"/>
</dbReference>